<keyword evidence="4" id="KW-0326">Glycosidase</keyword>
<dbReference type="InterPro" id="IPR037094">
    <property type="entry name" value="Glyco_hydro_38_cen_sf"/>
</dbReference>
<dbReference type="PANTHER" id="PTHR46017">
    <property type="entry name" value="ALPHA-MANNOSIDASE 2C1"/>
    <property type="match status" value="1"/>
</dbReference>
<evidence type="ECO:0000313" key="7">
    <source>
        <dbReference type="Proteomes" id="UP000198806"/>
    </source>
</evidence>
<dbReference type="Gene3D" id="2.60.40.1180">
    <property type="entry name" value="Golgi alpha-mannosidase II"/>
    <property type="match status" value="1"/>
</dbReference>
<keyword evidence="2" id="KW-0479">Metal-binding</keyword>
<dbReference type="InterPro" id="IPR011682">
    <property type="entry name" value="Glyco_hydro_38_C"/>
</dbReference>
<dbReference type="InterPro" id="IPR041147">
    <property type="entry name" value="GH38_C"/>
</dbReference>
<keyword evidence="3" id="KW-0378">Hydrolase</keyword>
<dbReference type="AlphaFoldDB" id="A0A1I5H8Z5"/>
<dbReference type="InterPro" id="IPR011013">
    <property type="entry name" value="Gal_mutarotase_sf_dom"/>
</dbReference>
<dbReference type="GO" id="GO:0004559">
    <property type="term" value="F:alpha-mannosidase activity"/>
    <property type="evidence" value="ECO:0007669"/>
    <property type="project" value="InterPro"/>
</dbReference>
<dbReference type="FunFam" id="1.20.1270.50:FF:000004">
    <property type="entry name" value="alpha-mannosidase 2C1 isoform X1"/>
    <property type="match status" value="1"/>
</dbReference>
<dbReference type="Proteomes" id="UP000198806">
    <property type="component" value="Unassembled WGS sequence"/>
</dbReference>
<dbReference type="OrthoDB" id="9772207at2"/>
<dbReference type="GO" id="GO:0046872">
    <property type="term" value="F:metal ion binding"/>
    <property type="evidence" value="ECO:0007669"/>
    <property type="project" value="UniProtKB-KW"/>
</dbReference>
<dbReference type="Pfam" id="PF01074">
    <property type="entry name" value="Glyco_hydro_38N"/>
    <property type="match status" value="1"/>
</dbReference>
<reference evidence="6 7" key="1">
    <citation type="submission" date="2016-10" db="EMBL/GenBank/DDBJ databases">
        <authorList>
            <person name="de Groot N.N."/>
        </authorList>
    </citation>
    <scope>NUCLEOTIDE SEQUENCE [LARGE SCALE GENOMIC DNA]</scope>
    <source>
        <strain evidence="6 7">DSM 1283</strain>
    </source>
</reference>
<dbReference type="InterPro" id="IPR000602">
    <property type="entry name" value="Glyco_hydro_38_N"/>
</dbReference>
<evidence type="ECO:0000256" key="3">
    <source>
        <dbReference type="ARBA" id="ARBA00022801"/>
    </source>
</evidence>
<dbReference type="Gene3D" id="2.60.40.2220">
    <property type="match status" value="1"/>
</dbReference>
<dbReference type="CDD" id="cd10789">
    <property type="entry name" value="GH38N_AMII_ER_cytosolic"/>
    <property type="match status" value="1"/>
</dbReference>
<dbReference type="Pfam" id="PF09261">
    <property type="entry name" value="Alpha-mann_mid"/>
    <property type="match status" value="1"/>
</dbReference>
<comment type="similarity">
    <text evidence="1">Belongs to the glycosyl hydrolase 38 family.</text>
</comment>
<protein>
    <submittedName>
        <fullName evidence="6">Alpha-mannosidase</fullName>
    </submittedName>
</protein>
<evidence type="ECO:0000256" key="1">
    <source>
        <dbReference type="ARBA" id="ARBA00009792"/>
    </source>
</evidence>
<evidence type="ECO:0000256" key="2">
    <source>
        <dbReference type="ARBA" id="ARBA00022723"/>
    </source>
</evidence>
<dbReference type="GO" id="GO:0006013">
    <property type="term" value="P:mannose metabolic process"/>
    <property type="evidence" value="ECO:0007669"/>
    <property type="project" value="InterPro"/>
</dbReference>
<gene>
    <name evidence="6" type="ORF">SAMN04489757_1279</name>
</gene>
<dbReference type="GO" id="GO:0030246">
    <property type="term" value="F:carbohydrate binding"/>
    <property type="evidence" value="ECO:0007669"/>
    <property type="project" value="InterPro"/>
</dbReference>
<dbReference type="Gene3D" id="1.20.1270.50">
    <property type="entry name" value="Glycoside hydrolase family 38, central domain"/>
    <property type="match status" value="1"/>
</dbReference>
<dbReference type="Gene3D" id="2.70.98.30">
    <property type="entry name" value="Golgi alpha-mannosidase II, domain 4"/>
    <property type="match status" value="1"/>
</dbReference>
<dbReference type="Gene3D" id="3.20.110.10">
    <property type="entry name" value="Glycoside hydrolase 38, N terminal domain"/>
    <property type="match status" value="1"/>
</dbReference>
<dbReference type="SUPFAM" id="SSF88688">
    <property type="entry name" value="Families 57/38 glycoside transferase middle domain"/>
    <property type="match status" value="1"/>
</dbReference>
<organism evidence="6 7">
    <name type="scientific">Anaerocolumna aminovalerica</name>
    <dbReference type="NCBI Taxonomy" id="1527"/>
    <lineage>
        <taxon>Bacteria</taxon>
        <taxon>Bacillati</taxon>
        <taxon>Bacillota</taxon>
        <taxon>Clostridia</taxon>
        <taxon>Lachnospirales</taxon>
        <taxon>Lachnospiraceae</taxon>
        <taxon>Anaerocolumna</taxon>
    </lineage>
</organism>
<accession>A0A1I5H8Z5</accession>
<dbReference type="SMART" id="SM00872">
    <property type="entry name" value="Alpha-mann_mid"/>
    <property type="match status" value="1"/>
</dbReference>
<dbReference type="InterPro" id="IPR027291">
    <property type="entry name" value="Glyco_hydro_38_N_sf"/>
</dbReference>
<dbReference type="InterPro" id="IPR015341">
    <property type="entry name" value="Glyco_hydro_38_cen"/>
</dbReference>
<dbReference type="SUPFAM" id="SSF88713">
    <property type="entry name" value="Glycoside hydrolase/deacetylase"/>
    <property type="match status" value="1"/>
</dbReference>
<evidence type="ECO:0000313" key="6">
    <source>
        <dbReference type="EMBL" id="SFO44673.1"/>
    </source>
</evidence>
<sequence>MSIQFELERMERLVKDINKLRYPESKVIKKYKMHEGKIDNGATCDTRDWQDYEIDTPWKDTDRHRWFRTSFQIPKSMVGKHVEFRITTGREGQWDATNPQMLFYLDGEIVQGVDVNHREITITDNGILDKRYEVALYAYSGTVKGDLILHTELVVQDDIINKFYYDFAIPVQAARVLWKNKKDDARKILQVLGPVADLLDLRKAYSEQFYESFVKASLLLEAEFYTKELEYVPKVSAIGHTHIDIAWLWTVEQTKEKVLRSFSTVLKLMEQYPDYKFMSSQPILYKFVKEQEPKMYEKIKNRIAEGRWEVDGAMWLEADCNLPNGESLVRQIIKGHQFFMEEFGKESKSLWLPDVFGYSAAIPQILKKTGISYFMTTKIAWNQYNQLPNDTFMWKGIDGSRVFVFMPTTCNYERTLGDNVSFSDTKNTTTYTGIINPNMVLGTFERFQNKDLTEDTMMLYGYGDGGGGPTREMLESARRLKYGLPGIPKVNLEFEQDFFDRTYVKIAANKDMPTWDGELYFEYHRGTYTSMGKMKRYNRKSEILYEQLETLGCLSSLIGEVYPHETINKGWDTILLNQFHDIIPGSAIEEVYIQSNKEYEKILDDGTYCIQKISRKIAEHVRAPVDSIVVFNTLGYWKDDIVEVDTSGKYSIAEVRDLEGNTYKAQYISEDKLIFFAKQLPPLGFKTYQLIKGEKPEQESLEWNYEFDNSYYYARFNHKMELESLFEKEAEKEFIKENRLGNVLNIYEDRPMNWDNWDIDIYYKKKKYESDWISETKVIEAGPVRTVLETSYGFMDSVVTQKVFLYQDIPRIDFINHVDWKLHNVLLKVNFPVNVNTNRATYEIQYGNVERETTNNNSWDIAKFETCGHKWADLSENGLGISLLNDCKYGHSIKDGEMSLTLIKSGIYPNENADIEEHDFTYSIYPHKGRWQDASTVEMAYNLNVPSIVAMKEKGIQECLPDSFSLISCNQKNCFIEMIKKAEDGNGWILRMYENQNHRVEAKISASWNILSAKECDLLENDLNTLIIRNNEFEVWFEPYEIKTFRINFKE</sequence>
<dbReference type="Pfam" id="PF07748">
    <property type="entry name" value="Glyco_hydro_38C"/>
    <property type="match status" value="1"/>
</dbReference>
<dbReference type="SUPFAM" id="SSF74650">
    <property type="entry name" value="Galactose mutarotase-like"/>
    <property type="match status" value="1"/>
</dbReference>
<dbReference type="STRING" id="1527.SAMN04489757_1279"/>
<proteinExistence type="inferred from homology"/>
<dbReference type="Pfam" id="PF17677">
    <property type="entry name" value="Glyco_hydro38C2"/>
    <property type="match status" value="1"/>
</dbReference>
<dbReference type="InterPro" id="IPR013780">
    <property type="entry name" value="Glyco_hydro_b"/>
</dbReference>
<dbReference type="FunFam" id="3.20.110.10:FF:000002">
    <property type="entry name" value="alpha-mannosidase 2C1 isoform X1"/>
    <property type="match status" value="1"/>
</dbReference>
<dbReference type="InterPro" id="IPR028995">
    <property type="entry name" value="Glyco_hydro_57/38_cen_sf"/>
</dbReference>
<dbReference type="EMBL" id="FOWD01000027">
    <property type="protein sequence ID" value="SFO44673.1"/>
    <property type="molecule type" value="Genomic_DNA"/>
</dbReference>
<evidence type="ECO:0000259" key="5">
    <source>
        <dbReference type="SMART" id="SM00872"/>
    </source>
</evidence>
<dbReference type="FunFam" id="2.70.98.30:FF:000010">
    <property type="entry name" value="Cytosolic alpha-mannosidase"/>
    <property type="match status" value="1"/>
</dbReference>
<keyword evidence="7" id="KW-1185">Reference proteome</keyword>
<evidence type="ECO:0000256" key="4">
    <source>
        <dbReference type="ARBA" id="ARBA00023295"/>
    </source>
</evidence>
<dbReference type="RefSeq" id="WP_091687523.1">
    <property type="nucleotide sequence ID" value="NZ_BAABFM010000002.1"/>
</dbReference>
<dbReference type="PANTHER" id="PTHR46017:SF1">
    <property type="entry name" value="ALPHA-MANNOSIDASE 2C1"/>
    <property type="match status" value="1"/>
</dbReference>
<dbReference type="InterPro" id="IPR011330">
    <property type="entry name" value="Glyco_hydro/deAcase_b/a-brl"/>
</dbReference>
<name>A0A1I5H8Z5_9FIRM</name>
<feature type="domain" description="Glycoside hydrolase family 38 central" evidence="5">
    <location>
        <begin position="522"/>
        <end position="599"/>
    </location>
</feature>
<dbReference type="GO" id="GO:0009313">
    <property type="term" value="P:oligosaccharide catabolic process"/>
    <property type="evidence" value="ECO:0007669"/>
    <property type="project" value="TreeGrafter"/>
</dbReference>